<proteinExistence type="predicted"/>
<dbReference type="AlphaFoldDB" id="A0A059EW61"/>
<name>A0A059EW61_9MICR</name>
<gene>
    <name evidence="1" type="ORF">H312_03475</name>
</gene>
<protein>
    <submittedName>
        <fullName evidence="1">Uncharacterized protein</fullName>
    </submittedName>
</protein>
<dbReference type="VEuPathDB" id="MicrosporidiaDB:H312_03475"/>
<dbReference type="Proteomes" id="UP000030655">
    <property type="component" value="Unassembled WGS sequence"/>
</dbReference>
<organism evidence="1 2">
    <name type="scientific">Anncaliia algerae PRA339</name>
    <dbReference type="NCBI Taxonomy" id="1288291"/>
    <lineage>
        <taxon>Eukaryota</taxon>
        <taxon>Fungi</taxon>
        <taxon>Fungi incertae sedis</taxon>
        <taxon>Microsporidia</taxon>
        <taxon>Tubulinosematoidea</taxon>
        <taxon>Tubulinosematidae</taxon>
        <taxon>Anncaliia</taxon>
    </lineage>
</organism>
<dbReference type="OrthoDB" id="10373759at2759"/>
<sequence>MQIRVCINRFIDAFEIYEHLSAKDNKDLYKNNEIYISKWIYKALIQNIDAWKHLIEKVASFDSEEDIRNYESKYNLFTNKMNDNIRSVKKYLCSNAYMVTPKNYIDLFNLLINFLCINFNKTFDIKELYAHLVFNPLLFDSDCIYSIRYKEIIPENFKMMCKNKSIERNVEEGLNSSEAEIKFDETFILAKIELTYYERFNWKFLMEHPNIFEKSYVLLDNILEIILIRDFNKNKKKIIELFDSIENDLKEHIMLFEAIENYVKFIENEKLLFPKDLNIPGGNQFLQITIPKDFYKKVKATSFVTKNKMHSYVLFFDIIITQIPKKFHNFQEISFYYELRNNFVMIYNDFVKKFTPLVSNNELLCEETYMV</sequence>
<accession>A0A059EW61</accession>
<dbReference type="EMBL" id="KK365351">
    <property type="protein sequence ID" value="KCZ79140.1"/>
    <property type="molecule type" value="Genomic_DNA"/>
</dbReference>
<dbReference type="HOGENOM" id="CLU_745902_0_0_1"/>
<evidence type="ECO:0000313" key="2">
    <source>
        <dbReference type="Proteomes" id="UP000030655"/>
    </source>
</evidence>
<reference evidence="2" key="1">
    <citation type="submission" date="2013-02" db="EMBL/GenBank/DDBJ databases">
        <authorList>
            <consortium name="The Broad Institute Genome Sequencing Platform"/>
            <person name="Cuomo C."/>
            <person name="Becnel J."/>
            <person name="Sanscrainte N."/>
            <person name="Walker B."/>
            <person name="Young S.K."/>
            <person name="Zeng Q."/>
            <person name="Gargeya S."/>
            <person name="Fitzgerald M."/>
            <person name="Haas B."/>
            <person name="Abouelleil A."/>
            <person name="Alvarado L."/>
            <person name="Arachchi H.M."/>
            <person name="Berlin A.M."/>
            <person name="Chapman S.B."/>
            <person name="Dewar J."/>
            <person name="Goldberg J."/>
            <person name="Griggs A."/>
            <person name="Gujja S."/>
            <person name="Hansen M."/>
            <person name="Howarth C."/>
            <person name="Imamovic A."/>
            <person name="Larimer J."/>
            <person name="McCowan C."/>
            <person name="Murphy C."/>
            <person name="Neiman D."/>
            <person name="Pearson M."/>
            <person name="Priest M."/>
            <person name="Roberts A."/>
            <person name="Saif S."/>
            <person name="Shea T."/>
            <person name="Sisk P."/>
            <person name="Sykes S."/>
            <person name="Wortman J."/>
            <person name="Nusbaum C."/>
            <person name="Birren B."/>
        </authorList>
    </citation>
    <scope>NUCLEOTIDE SEQUENCE [LARGE SCALE GENOMIC DNA]</scope>
    <source>
        <strain evidence="2">PRA339</strain>
    </source>
</reference>
<evidence type="ECO:0000313" key="1">
    <source>
        <dbReference type="EMBL" id="KCZ79140.1"/>
    </source>
</evidence>
<keyword evidence="2" id="KW-1185">Reference proteome</keyword>
<reference evidence="1 2" key="2">
    <citation type="submission" date="2014-03" db="EMBL/GenBank/DDBJ databases">
        <title>The Genome Sequence of Anncaliia algerae insect isolate PRA339.</title>
        <authorList>
            <consortium name="The Broad Institute Genome Sequencing Platform"/>
            <consortium name="The Broad Institute Genome Sequencing Center for Infectious Disease"/>
            <person name="Cuomo C."/>
            <person name="Becnel J."/>
            <person name="Sanscrainte N."/>
            <person name="Walker B."/>
            <person name="Young S.K."/>
            <person name="Zeng Q."/>
            <person name="Gargeya S."/>
            <person name="Fitzgerald M."/>
            <person name="Haas B."/>
            <person name="Abouelleil A."/>
            <person name="Alvarado L."/>
            <person name="Arachchi H.M."/>
            <person name="Berlin A.M."/>
            <person name="Chapman S.B."/>
            <person name="Dewar J."/>
            <person name="Goldberg J."/>
            <person name="Griggs A."/>
            <person name="Gujja S."/>
            <person name="Hansen M."/>
            <person name="Howarth C."/>
            <person name="Imamovic A."/>
            <person name="Larimer J."/>
            <person name="McCowan C."/>
            <person name="Murphy C."/>
            <person name="Neiman D."/>
            <person name="Pearson M."/>
            <person name="Priest M."/>
            <person name="Roberts A."/>
            <person name="Saif S."/>
            <person name="Shea T."/>
            <person name="Sisk P."/>
            <person name="Sykes S."/>
            <person name="Wortman J."/>
            <person name="Nusbaum C."/>
            <person name="Birren B."/>
        </authorList>
    </citation>
    <scope>NUCLEOTIDE SEQUENCE [LARGE SCALE GENOMIC DNA]</scope>
    <source>
        <strain evidence="1 2">PRA339</strain>
    </source>
</reference>